<dbReference type="RefSeq" id="WP_210900654.1">
    <property type="nucleotide sequence ID" value="NZ_CP071696.1"/>
</dbReference>
<organism evidence="2 3">
    <name type="scientific">Agromyces archimandritae</name>
    <dbReference type="NCBI Taxonomy" id="2781962"/>
    <lineage>
        <taxon>Bacteria</taxon>
        <taxon>Bacillati</taxon>
        <taxon>Actinomycetota</taxon>
        <taxon>Actinomycetes</taxon>
        <taxon>Micrococcales</taxon>
        <taxon>Microbacteriaceae</taxon>
        <taxon>Agromyces</taxon>
    </lineage>
</organism>
<keyword evidence="3" id="KW-1185">Reference proteome</keyword>
<feature type="transmembrane region" description="Helical" evidence="1">
    <location>
        <begin position="39"/>
        <end position="59"/>
    </location>
</feature>
<name>A0A975FPR9_9MICO</name>
<evidence type="ECO:0000313" key="3">
    <source>
        <dbReference type="Proteomes" id="UP000671914"/>
    </source>
</evidence>
<reference evidence="2" key="1">
    <citation type="submission" date="2021-03" db="EMBL/GenBank/DDBJ databases">
        <title>Agromyces archimandritus sp. nov., isolated from the cockroach Archimandrita tessellata.</title>
        <authorList>
            <person name="Guzman J."/>
            <person name="Ortuzar M."/>
            <person name="Poehlein A."/>
            <person name="Daniel R."/>
            <person name="Trujillo M."/>
            <person name="Vilcinskas A."/>
        </authorList>
    </citation>
    <scope>NUCLEOTIDE SEQUENCE</scope>
    <source>
        <strain evidence="2">G127AT</strain>
    </source>
</reference>
<feature type="transmembrane region" description="Helical" evidence="1">
    <location>
        <begin position="115"/>
        <end position="135"/>
    </location>
</feature>
<feature type="transmembrane region" description="Helical" evidence="1">
    <location>
        <begin position="79"/>
        <end position="103"/>
    </location>
</feature>
<dbReference type="InterPro" id="IPR021517">
    <property type="entry name" value="DUF3180"/>
</dbReference>
<dbReference type="EMBL" id="CP071696">
    <property type="protein sequence ID" value="QTX05567.1"/>
    <property type="molecule type" value="Genomic_DNA"/>
</dbReference>
<dbReference type="AlphaFoldDB" id="A0A975FPR9"/>
<sequence length="155" mass="15992">MKRTHPSTVIAFIGGGVVLGYLMDLAIVAAGRHALVPPISLPITLLIIGAVVAALAWPIRRAVTGASKRRIEPFRAMRIAVLAKACSVSGALVLGMGLGILVFLLTRTVVSTGDVWLAVGTAAGAAALTAGGLLAEWFCTLPPPEDPDQEEHAHA</sequence>
<dbReference type="Pfam" id="PF11377">
    <property type="entry name" value="DUF3180"/>
    <property type="match status" value="1"/>
</dbReference>
<keyword evidence="1" id="KW-1133">Transmembrane helix</keyword>
<evidence type="ECO:0000313" key="2">
    <source>
        <dbReference type="EMBL" id="QTX05567.1"/>
    </source>
</evidence>
<keyword evidence="1" id="KW-0812">Transmembrane</keyword>
<feature type="transmembrane region" description="Helical" evidence="1">
    <location>
        <begin position="7"/>
        <end position="27"/>
    </location>
</feature>
<dbReference type="Proteomes" id="UP000671914">
    <property type="component" value="Chromosome"/>
</dbReference>
<dbReference type="KEGG" id="aarc:G127AT_04960"/>
<proteinExistence type="predicted"/>
<protein>
    <submittedName>
        <fullName evidence="2">DUF3180 domain-containing protein</fullName>
    </submittedName>
</protein>
<accession>A0A975FPR9</accession>
<keyword evidence="1" id="KW-0472">Membrane</keyword>
<evidence type="ECO:0000256" key="1">
    <source>
        <dbReference type="SAM" id="Phobius"/>
    </source>
</evidence>
<gene>
    <name evidence="2" type="ORF">G127AT_04960</name>
</gene>